<protein>
    <submittedName>
        <fullName evidence="2">Uncharacterized protein</fullName>
    </submittedName>
</protein>
<feature type="compositionally biased region" description="Polar residues" evidence="1">
    <location>
        <begin position="14"/>
        <end position="26"/>
    </location>
</feature>
<evidence type="ECO:0000313" key="2">
    <source>
        <dbReference type="EMBL" id="KAJ1131474.1"/>
    </source>
</evidence>
<dbReference type="AlphaFoldDB" id="A0AAV7PU94"/>
<accession>A0AAV7PU94</accession>
<keyword evidence="3" id="KW-1185">Reference proteome</keyword>
<gene>
    <name evidence="2" type="ORF">NDU88_009811</name>
</gene>
<dbReference type="Proteomes" id="UP001066276">
    <property type="component" value="Chromosome 7"/>
</dbReference>
<name>A0AAV7PU94_PLEWA</name>
<organism evidence="2 3">
    <name type="scientific">Pleurodeles waltl</name>
    <name type="common">Iberian ribbed newt</name>
    <dbReference type="NCBI Taxonomy" id="8319"/>
    <lineage>
        <taxon>Eukaryota</taxon>
        <taxon>Metazoa</taxon>
        <taxon>Chordata</taxon>
        <taxon>Craniata</taxon>
        <taxon>Vertebrata</taxon>
        <taxon>Euteleostomi</taxon>
        <taxon>Amphibia</taxon>
        <taxon>Batrachia</taxon>
        <taxon>Caudata</taxon>
        <taxon>Salamandroidea</taxon>
        <taxon>Salamandridae</taxon>
        <taxon>Pleurodelinae</taxon>
        <taxon>Pleurodeles</taxon>
    </lineage>
</organism>
<proteinExistence type="predicted"/>
<feature type="compositionally biased region" description="Low complexity" evidence="1">
    <location>
        <begin position="45"/>
        <end position="68"/>
    </location>
</feature>
<dbReference type="EMBL" id="JANPWB010000011">
    <property type="protein sequence ID" value="KAJ1131474.1"/>
    <property type="molecule type" value="Genomic_DNA"/>
</dbReference>
<evidence type="ECO:0000313" key="3">
    <source>
        <dbReference type="Proteomes" id="UP001066276"/>
    </source>
</evidence>
<reference evidence="2" key="1">
    <citation type="journal article" date="2022" name="bioRxiv">
        <title>Sequencing and chromosome-scale assembly of the giantPleurodeles waltlgenome.</title>
        <authorList>
            <person name="Brown T."/>
            <person name="Elewa A."/>
            <person name="Iarovenko S."/>
            <person name="Subramanian E."/>
            <person name="Araus A.J."/>
            <person name="Petzold A."/>
            <person name="Susuki M."/>
            <person name="Suzuki K.-i.T."/>
            <person name="Hayashi T."/>
            <person name="Toyoda A."/>
            <person name="Oliveira C."/>
            <person name="Osipova E."/>
            <person name="Leigh N.D."/>
            <person name="Simon A."/>
            <person name="Yun M.H."/>
        </authorList>
    </citation>
    <scope>NUCLEOTIDE SEQUENCE</scope>
    <source>
        <strain evidence="2">20211129_DDA</strain>
        <tissue evidence="2">Liver</tissue>
    </source>
</reference>
<comment type="caution">
    <text evidence="2">The sequence shown here is derived from an EMBL/GenBank/DDBJ whole genome shotgun (WGS) entry which is preliminary data.</text>
</comment>
<sequence length="85" mass="8160">MPASGSPVLGERGTQPSTGPPGSSHGNAGYVSLGGVRMKLSPRWAAPGGSPSSRSSSAGGPAAGGRRALAPVEEADPPPVGIFPG</sequence>
<feature type="region of interest" description="Disordered" evidence="1">
    <location>
        <begin position="1"/>
        <end position="85"/>
    </location>
</feature>
<evidence type="ECO:0000256" key="1">
    <source>
        <dbReference type="SAM" id="MobiDB-lite"/>
    </source>
</evidence>